<evidence type="ECO:0000256" key="2">
    <source>
        <dbReference type="ARBA" id="ARBA00009500"/>
    </source>
</evidence>
<comment type="subcellular location">
    <subcellularLocation>
        <location evidence="1">Secreted</location>
    </subcellularLocation>
</comment>
<dbReference type="OrthoDB" id="671595at2759"/>
<proteinExistence type="inferred from homology"/>
<dbReference type="SUPFAM" id="SSF56574">
    <property type="entry name" value="Serpins"/>
    <property type="match status" value="2"/>
</dbReference>
<dbReference type="Gene3D" id="2.30.39.10">
    <property type="entry name" value="Alpha-1-antitrypsin, domain 1"/>
    <property type="match status" value="2"/>
</dbReference>
<dbReference type="InterPro" id="IPR042178">
    <property type="entry name" value="Serpin_sf_1"/>
</dbReference>
<gene>
    <name evidence="10" type="ORF">WH47_03213</name>
</gene>
<dbReference type="Pfam" id="PF00079">
    <property type="entry name" value="Serpin"/>
    <property type="match status" value="2"/>
</dbReference>
<dbReference type="CDD" id="cd19578">
    <property type="entry name" value="serpinK_insect_SRPN2-like"/>
    <property type="match status" value="1"/>
</dbReference>
<feature type="non-terminal residue" evidence="10">
    <location>
        <position position="1"/>
    </location>
</feature>
<dbReference type="InterPro" id="IPR023796">
    <property type="entry name" value="Serpin_dom"/>
</dbReference>
<evidence type="ECO:0000313" key="10">
    <source>
        <dbReference type="EMBL" id="KOC68055.1"/>
    </source>
</evidence>
<evidence type="ECO:0000256" key="3">
    <source>
        <dbReference type="ARBA" id="ARBA00022525"/>
    </source>
</evidence>
<dbReference type="PANTHER" id="PTHR11461:SF357">
    <property type="entry name" value="SERINE PROTEASE INHIBITOR 27A"/>
    <property type="match status" value="1"/>
</dbReference>
<name>A0A0L7RB53_9HYME</name>
<evidence type="ECO:0000256" key="6">
    <source>
        <dbReference type="ARBA" id="ARBA00022900"/>
    </source>
</evidence>
<evidence type="ECO:0000256" key="8">
    <source>
        <dbReference type="RuleBase" id="RU000411"/>
    </source>
</evidence>
<feature type="domain" description="Serpin" evidence="9">
    <location>
        <begin position="50"/>
        <end position="411"/>
    </location>
</feature>
<keyword evidence="7" id="KW-0325">Glycoprotein</keyword>
<dbReference type="InterPro" id="IPR023795">
    <property type="entry name" value="Serpin_CS"/>
</dbReference>
<dbReference type="PANTHER" id="PTHR11461">
    <property type="entry name" value="SERINE PROTEASE INHIBITOR, SERPIN"/>
    <property type="match status" value="1"/>
</dbReference>
<accession>A0A0L7RB53</accession>
<evidence type="ECO:0000256" key="5">
    <source>
        <dbReference type="ARBA" id="ARBA00022729"/>
    </source>
</evidence>
<dbReference type="InterPro" id="IPR000215">
    <property type="entry name" value="Serpin_fam"/>
</dbReference>
<dbReference type="CDD" id="cd19600">
    <property type="entry name" value="serpin11-like_insects"/>
    <property type="match status" value="1"/>
</dbReference>
<comment type="similarity">
    <text evidence="2 8">Belongs to the serpin family.</text>
</comment>
<dbReference type="Gene3D" id="3.30.497.10">
    <property type="entry name" value="Antithrombin, subunit I, domain 2"/>
    <property type="match status" value="2"/>
</dbReference>
<dbReference type="PROSITE" id="PS00284">
    <property type="entry name" value="SERPIN"/>
    <property type="match status" value="1"/>
</dbReference>
<evidence type="ECO:0000259" key="9">
    <source>
        <dbReference type="SMART" id="SM00093"/>
    </source>
</evidence>
<reference evidence="10 11" key="1">
    <citation type="submission" date="2015-07" db="EMBL/GenBank/DDBJ databases">
        <title>The genome of Habropoda laboriosa.</title>
        <authorList>
            <person name="Pan H."/>
            <person name="Kapheim K."/>
        </authorList>
    </citation>
    <scope>NUCLEOTIDE SEQUENCE [LARGE SCALE GENOMIC DNA]</scope>
    <source>
        <strain evidence="10">0110345459</strain>
    </source>
</reference>
<evidence type="ECO:0000256" key="7">
    <source>
        <dbReference type="ARBA" id="ARBA00023180"/>
    </source>
</evidence>
<dbReference type="SMART" id="SM00093">
    <property type="entry name" value="SERPIN"/>
    <property type="match status" value="2"/>
</dbReference>
<keyword evidence="11" id="KW-1185">Reference proteome</keyword>
<evidence type="ECO:0000256" key="4">
    <source>
        <dbReference type="ARBA" id="ARBA00022690"/>
    </source>
</evidence>
<protein>
    <submittedName>
        <fullName evidence="10">Serine proteinase inhibitor A3K</fullName>
    </submittedName>
</protein>
<dbReference type="InterPro" id="IPR036186">
    <property type="entry name" value="Serpin_sf"/>
</dbReference>
<keyword evidence="3" id="KW-0964">Secreted</keyword>
<dbReference type="GO" id="GO:0004867">
    <property type="term" value="F:serine-type endopeptidase inhibitor activity"/>
    <property type="evidence" value="ECO:0007669"/>
    <property type="project" value="UniProtKB-KW"/>
</dbReference>
<evidence type="ECO:0000256" key="1">
    <source>
        <dbReference type="ARBA" id="ARBA00004613"/>
    </source>
</evidence>
<feature type="domain" description="Serpin" evidence="9">
    <location>
        <begin position="453"/>
        <end position="816"/>
    </location>
</feature>
<dbReference type="Proteomes" id="UP000053825">
    <property type="component" value="Unassembled WGS sequence"/>
</dbReference>
<keyword evidence="6" id="KW-0722">Serine protease inhibitor</keyword>
<sequence length="819" mass="92922">VSGYLFIAIVYIGILTTKQCKSEATRLLSRDNDEDDFVPYQGERFSVFDWSLFKATSKQYSGNVLLSPISLKIALVLLYEGAQDKTGYELARTLQLPATPAATRDRFSTILRSFKTRSASYNVNIGTRIYIDSNITIRQRYEAIVKTFYNTDVISANLSDAKPLVKEINSWVSNITDANIDRMIEDENSVKDSLMVILNAFFFKGSWLRKYFAPKDTRIEKFHTSDNRTVDVPFMHTVGRFYYSESSELNAKILRIPYHGNKFAMYLLLPDTLDGIERLVNEVSPYLLTKYVWLMQDLSIDVSIPKFKFEFTSHLESILRELGIRDIFDDTATLTGIALSKRISKHLKVSDVVQKAGIEVNENGTTAYVATEIEIGNKIEDETFHATRPFVFYIEDESTGTVIYVGKMMNPLDTTASTVSPKEPFASKFNPGTPNADPMLQAGLNVDDRNNLFNVFFSQVLGKEYPDGNLVSSPASVKAALTMLMEGANGNTKSELVSALRLPENESRRREIMKNILASLKKKDNGTEIDLSVRLWIDKNLPVLNSYKDIVQTHYQADIENVNFMESQNTARLINEWVSRAAHNAISSPSLINDVKSDTRLISTSVIYFKGRWLKSFDKRRTKLRCFHTPTGKCTNTYLMTHQSTYRYAYISSIEAHALEIPYSDGKTSMLALMPDTREKDPYLRILSEDLTTLPISTILANLKMRDIMIHVPKFSIENNLNLIPALHRLGIQNIFQDNTNFTKMVSGGSIRVTSILQNVKIEVDEEGTLAAAVTEIGYQLLSLWSNEVKLDRPFLFMILDCERNTTLFSGRFLQPIEQ</sequence>
<dbReference type="InterPro" id="IPR042185">
    <property type="entry name" value="Serpin_sf_2"/>
</dbReference>
<dbReference type="EMBL" id="KQ414617">
    <property type="protein sequence ID" value="KOC68055.1"/>
    <property type="molecule type" value="Genomic_DNA"/>
</dbReference>
<evidence type="ECO:0000313" key="11">
    <source>
        <dbReference type="Proteomes" id="UP000053825"/>
    </source>
</evidence>
<organism evidence="10 11">
    <name type="scientific">Habropoda laboriosa</name>
    <dbReference type="NCBI Taxonomy" id="597456"/>
    <lineage>
        <taxon>Eukaryota</taxon>
        <taxon>Metazoa</taxon>
        <taxon>Ecdysozoa</taxon>
        <taxon>Arthropoda</taxon>
        <taxon>Hexapoda</taxon>
        <taxon>Insecta</taxon>
        <taxon>Pterygota</taxon>
        <taxon>Neoptera</taxon>
        <taxon>Endopterygota</taxon>
        <taxon>Hymenoptera</taxon>
        <taxon>Apocrita</taxon>
        <taxon>Aculeata</taxon>
        <taxon>Apoidea</taxon>
        <taxon>Anthophila</taxon>
        <taxon>Apidae</taxon>
        <taxon>Habropoda</taxon>
    </lineage>
</organism>
<dbReference type="GO" id="GO:0005615">
    <property type="term" value="C:extracellular space"/>
    <property type="evidence" value="ECO:0007669"/>
    <property type="project" value="InterPro"/>
</dbReference>
<dbReference type="STRING" id="597456.A0A0L7RB53"/>
<keyword evidence="4" id="KW-0646">Protease inhibitor</keyword>
<keyword evidence="5" id="KW-0732">Signal</keyword>
<dbReference type="AlphaFoldDB" id="A0A0L7RB53"/>
<dbReference type="FunFam" id="2.30.39.10:FF:000030">
    <property type="entry name" value="Serpin 2"/>
    <property type="match status" value="1"/>
</dbReference>